<proteinExistence type="inferred from homology"/>
<evidence type="ECO:0000313" key="2">
    <source>
        <dbReference type="EMBL" id="VDC41675.1"/>
    </source>
</evidence>
<reference evidence="2 3" key="1">
    <citation type="submission" date="2018-10" db="EMBL/GenBank/DDBJ databases">
        <authorList>
            <consortium name="Molecular Microbiology and Infection Unit (UMMI)"/>
            <person name="Machado M."/>
        </authorList>
    </citation>
    <scope>NUCLEOTIDE SEQUENCE [LARGE SCALE GENOMIC DNA]</scope>
    <source>
        <strain evidence="2">FMV2238.02</strain>
    </source>
</reference>
<name>A0A3P5XLZ9_STRCB</name>
<evidence type="ECO:0000313" key="3">
    <source>
        <dbReference type="Proteomes" id="UP000280759"/>
    </source>
</evidence>
<dbReference type="Gene3D" id="3.40.50.450">
    <property type="match status" value="1"/>
</dbReference>
<dbReference type="SUPFAM" id="SSF102405">
    <property type="entry name" value="MCP/YpsA-like"/>
    <property type="match status" value="1"/>
</dbReference>
<dbReference type="NCBIfam" id="NF010181">
    <property type="entry name" value="PRK13660.1"/>
    <property type="match status" value="1"/>
</dbReference>
<dbReference type="Pfam" id="PF06908">
    <property type="entry name" value="YpsA"/>
    <property type="match status" value="1"/>
</dbReference>
<dbReference type="PANTHER" id="PTHR38440:SF1">
    <property type="entry name" value="UPF0398 PROTEIN SPR0331"/>
    <property type="match status" value="1"/>
</dbReference>
<gene>
    <name evidence="2" type="ORF">FMV2238Y02_01370</name>
</gene>
<dbReference type="HAMAP" id="MF_01575">
    <property type="entry name" value="UPF0398"/>
    <property type="match status" value="1"/>
</dbReference>
<dbReference type="PIRSF" id="PIRSF021290">
    <property type="entry name" value="DUF1273"/>
    <property type="match status" value="1"/>
</dbReference>
<protein>
    <recommendedName>
        <fullName evidence="1">UPF0398 protein FMV2238Y02_01370</fullName>
    </recommendedName>
</protein>
<comment type="similarity">
    <text evidence="1">Belongs to the UPF0398 family.</text>
</comment>
<evidence type="ECO:0000256" key="1">
    <source>
        <dbReference type="HAMAP-Rule" id="MF_01575"/>
    </source>
</evidence>
<dbReference type="InterPro" id="IPR010697">
    <property type="entry name" value="YspA"/>
</dbReference>
<dbReference type="PANTHER" id="PTHR38440">
    <property type="entry name" value="UPF0398 PROTEIN YPSA"/>
    <property type="match status" value="1"/>
</dbReference>
<sequence>MTAILITGYRSFELGIFDPKDQRISIIKKAIRKDLIGYLQQGVDWFIFTGNLGFEQWALEVANELKKDYPLQVAAIFPFETHGHNWNAKNQEVLSQFKAVDFVKYSFPMYKNPQQFSRYHHFLLANTDGAYIFYDSENETNLKYLVAKLKNLPHYDLSFLTFDRLNEIVEE</sequence>
<dbReference type="AlphaFoldDB" id="A0A3P5XLZ9"/>
<keyword evidence="3" id="KW-1185">Reference proteome</keyword>
<dbReference type="EMBL" id="UXEP01000002">
    <property type="protein sequence ID" value="VDC41675.1"/>
    <property type="molecule type" value="Genomic_DNA"/>
</dbReference>
<dbReference type="RefSeq" id="WP_125073672.1">
    <property type="nucleotide sequence ID" value="NZ_UXEP01000002.1"/>
</dbReference>
<dbReference type="Proteomes" id="UP000280759">
    <property type="component" value="Unassembled WGS sequence"/>
</dbReference>
<accession>A0A3P5XLZ9</accession>
<organism evidence="2 3">
    <name type="scientific">Streptococcus canis</name>
    <dbReference type="NCBI Taxonomy" id="1329"/>
    <lineage>
        <taxon>Bacteria</taxon>
        <taxon>Bacillati</taxon>
        <taxon>Bacillota</taxon>
        <taxon>Bacilli</taxon>
        <taxon>Lactobacillales</taxon>
        <taxon>Streptococcaceae</taxon>
        <taxon>Streptococcus</taxon>
    </lineage>
</organism>